<feature type="transmembrane region" description="Helical" evidence="6">
    <location>
        <begin position="103"/>
        <end position="122"/>
    </location>
</feature>
<evidence type="ECO:0000313" key="9">
    <source>
        <dbReference type="Proteomes" id="UP000424752"/>
    </source>
</evidence>
<evidence type="ECO:0000256" key="6">
    <source>
        <dbReference type="SAM" id="Phobius"/>
    </source>
</evidence>
<proteinExistence type="predicted"/>
<evidence type="ECO:0000256" key="2">
    <source>
        <dbReference type="ARBA" id="ARBA00022475"/>
    </source>
</evidence>
<evidence type="ECO:0000313" key="7">
    <source>
        <dbReference type="EMBL" id="MTD29028.1"/>
    </source>
</evidence>
<evidence type="ECO:0000256" key="3">
    <source>
        <dbReference type="ARBA" id="ARBA00022692"/>
    </source>
</evidence>
<evidence type="ECO:0000256" key="4">
    <source>
        <dbReference type="ARBA" id="ARBA00022989"/>
    </source>
</evidence>
<evidence type="ECO:0000313" key="8">
    <source>
        <dbReference type="EMBL" id="QGU89231.1"/>
    </source>
</evidence>
<dbReference type="PANTHER" id="PTHR33931">
    <property type="entry name" value="HOLIN-LIKE PROTEIN CIDA-RELATED"/>
    <property type="match status" value="1"/>
</dbReference>
<feature type="transmembrane region" description="Helical" evidence="6">
    <location>
        <begin position="43"/>
        <end position="66"/>
    </location>
</feature>
<sequence length="142" mass="15798">MTWAIRPQGSAWLHRAQVPLQVALYVGLFLLSEQLVSWLHLPLPANIVGMLLLLAMIMLHVLPLGWVKAGAGWLLAEMLLFFVPAVVAVVNYGDLLRVEGWRILLVIGVSTMLVLAATSLVVERVYRFELWLSARKQGASDE</sequence>
<comment type="subcellular location">
    <subcellularLocation>
        <location evidence="1">Cell membrane</location>
        <topology evidence="1">Multi-pass membrane protein</topology>
    </subcellularLocation>
</comment>
<dbReference type="Proteomes" id="UP000480164">
    <property type="component" value="Unassembled WGS sequence"/>
</dbReference>
<feature type="transmembrane region" description="Helical" evidence="6">
    <location>
        <begin position="72"/>
        <end position="91"/>
    </location>
</feature>
<gene>
    <name evidence="7" type="ORF">GK011_19020</name>
    <name evidence="8" type="ORF">GN242_19300</name>
</gene>
<dbReference type="Proteomes" id="UP000424752">
    <property type="component" value="Chromosome"/>
</dbReference>
<dbReference type="InterPro" id="IPR005538">
    <property type="entry name" value="LrgA/CidA"/>
</dbReference>
<keyword evidence="3 6" id="KW-0812">Transmembrane</keyword>
<dbReference type="EMBL" id="WLZX01000011">
    <property type="protein sequence ID" value="MTD29028.1"/>
    <property type="molecule type" value="Genomic_DNA"/>
</dbReference>
<dbReference type="GO" id="GO:0005886">
    <property type="term" value="C:plasma membrane"/>
    <property type="evidence" value="ECO:0007669"/>
    <property type="project" value="UniProtKB-SubCell"/>
</dbReference>
<evidence type="ECO:0000256" key="1">
    <source>
        <dbReference type="ARBA" id="ARBA00004651"/>
    </source>
</evidence>
<dbReference type="KEGG" id="erwi:GN242_19300"/>
<keyword evidence="4 6" id="KW-1133">Transmembrane helix</keyword>
<evidence type="ECO:0000256" key="5">
    <source>
        <dbReference type="ARBA" id="ARBA00023136"/>
    </source>
</evidence>
<name>A0A6I6ER52_9GAMM</name>
<accession>A0A6I6ER52</accession>
<reference evidence="8 9" key="2">
    <citation type="submission" date="2019-12" db="EMBL/GenBank/DDBJ databases">
        <title>Erwinia sp. nov., isolated from droppings of birds in the Qinghai-Tiebt plateau of China.</title>
        <authorList>
            <person name="Ge Y."/>
        </authorList>
    </citation>
    <scope>NUCLEOTIDE SEQUENCE [LARGE SCALE GENOMIC DNA]</scope>
    <source>
        <strain evidence="8 9">J780</strain>
    </source>
</reference>
<evidence type="ECO:0000313" key="10">
    <source>
        <dbReference type="Proteomes" id="UP000480164"/>
    </source>
</evidence>
<organism evidence="8 9">
    <name type="scientific">Erwinia sorbitola</name>
    <dbReference type="NCBI Taxonomy" id="2681984"/>
    <lineage>
        <taxon>Bacteria</taxon>
        <taxon>Pseudomonadati</taxon>
        <taxon>Pseudomonadota</taxon>
        <taxon>Gammaproteobacteria</taxon>
        <taxon>Enterobacterales</taxon>
        <taxon>Erwiniaceae</taxon>
        <taxon>Erwinia</taxon>
    </lineage>
</organism>
<keyword evidence="2" id="KW-1003">Cell membrane</keyword>
<reference evidence="7 10" key="1">
    <citation type="submission" date="2019-11" db="EMBL/GenBank/DDBJ databases">
        <title>Erwinia sp. nov., isolated from feces of birds in Tibet plateau of China.</title>
        <authorList>
            <person name="Ge Y."/>
        </authorList>
    </citation>
    <scope>NUCLEOTIDE SEQUENCE [LARGE SCALE GENOMIC DNA]</scope>
    <source>
        <strain evidence="7 10">J316</strain>
    </source>
</reference>
<dbReference type="EMBL" id="CP046509">
    <property type="protein sequence ID" value="QGU89231.1"/>
    <property type="molecule type" value="Genomic_DNA"/>
</dbReference>
<dbReference type="Pfam" id="PF03788">
    <property type="entry name" value="LrgA"/>
    <property type="match status" value="1"/>
</dbReference>
<accession>A0A6L6GTA9</accession>
<protein>
    <submittedName>
        <fullName evidence="8">CidA/LrgA family protein</fullName>
    </submittedName>
</protein>
<dbReference type="PANTHER" id="PTHR33931:SF2">
    <property type="entry name" value="HOLIN-LIKE PROTEIN CIDA"/>
    <property type="match status" value="1"/>
</dbReference>
<dbReference type="AlphaFoldDB" id="A0A6I6ER52"/>
<dbReference type="RefSeq" id="WP_154754266.1">
    <property type="nucleotide sequence ID" value="NZ_CP046509.1"/>
</dbReference>
<keyword evidence="5 6" id="KW-0472">Membrane</keyword>
<keyword evidence="10" id="KW-1185">Reference proteome</keyword>
<feature type="transmembrane region" description="Helical" evidence="6">
    <location>
        <begin position="12"/>
        <end position="31"/>
    </location>
</feature>